<organism evidence="1 2">
    <name type="scientific">Candidatus Woesebacteria bacterium RBG_13_46_13</name>
    <dbReference type="NCBI Taxonomy" id="1802479"/>
    <lineage>
        <taxon>Bacteria</taxon>
        <taxon>Candidatus Woeseibacteriota</taxon>
    </lineage>
</organism>
<dbReference type="Proteomes" id="UP000176778">
    <property type="component" value="Unassembled WGS sequence"/>
</dbReference>
<dbReference type="STRING" id="1802479.A2Y68_03505"/>
<gene>
    <name evidence="1" type="ORF">A2Y68_03505</name>
</gene>
<proteinExistence type="predicted"/>
<comment type="caution">
    <text evidence="1">The sequence shown here is derived from an EMBL/GenBank/DDBJ whole genome shotgun (WGS) entry which is preliminary data.</text>
</comment>
<protein>
    <submittedName>
        <fullName evidence="1">Uncharacterized protein</fullName>
    </submittedName>
</protein>
<accession>A0A1F7X453</accession>
<name>A0A1F7X453_9BACT</name>
<reference evidence="1 2" key="1">
    <citation type="journal article" date="2016" name="Nat. Commun.">
        <title>Thousands of microbial genomes shed light on interconnected biogeochemical processes in an aquifer system.</title>
        <authorList>
            <person name="Anantharaman K."/>
            <person name="Brown C.T."/>
            <person name="Hug L.A."/>
            <person name="Sharon I."/>
            <person name="Castelle C.J."/>
            <person name="Probst A.J."/>
            <person name="Thomas B.C."/>
            <person name="Singh A."/>
            <person name="Wilkins M.J."/>
            <person name="Karaoz U."/>
            <person name="Brodie E.L."/>
            <person name="Williams K.H."/>
            <person name="Hubbard S.S."/>
            <person name="Banfield J.F."/>
        </authorList>
    </citation>
    <scope>NUCLEOTIDE SEQUENCE [LARGE SCALE GENOMIC DNA]</scope>
</reference>
<dbReference type="AlphaFoldDB" id="A0A1F7X453"/>
<evidence type="ECO:0000313" key="1">
    <source>
        <dbReference type="EMBL" id="OGM09663.1"/>
    </source>
</evidence>
<evidence type="ECO:0000313" key="2">
    <source>
        <dbReference type="Proteomes" id="UP000176778"/>
    </source>
</evidence>
<sequence length="324" mass="36879">MNPERKLAFLDSIRSELSHQGFVRVEKPGEMGYFVEEGATLYSNALQNMTIRIHGEDHISEIWFFPHFRPEDGVELGTQEQMNSIKAILLKALPGHDTSYIDSLLNSKLFLQSPNIPEYDAYYANQDSHYKRLLNVDGHILELLKDHRYDEGQASPKSIEVCIGLKFTVRDIEIILKEATVVDSLILAGFKHNKYQSDSLQGHSRYSKNMDVDIWSIDVVDGRSVVKKIKISMDFKTKGEGNTSEGQRKSLEEILPLILGQEPASRILQILSSPLPVVDSDYYREKSKISDQIGQFEVNIERSLEKETTPDTACRTTTTIWVIN</sequence>
<dbReference type="EMBL" id="MGFR01000003">
    <property type="protein sequence ID" value="OGM09663.1"/>
    <property type="molecule type" value="Genomic_DNA"/>
</dbReference>